<gene>
    <name evidence="1" type="ORF">LCI18_006975</name>
</gene>
<organism evidence="1 2">
    <name type="scientific">Fusarium solani subsp. cucurbitae</name>
    <name type="common">Neocosmosporum cucurbitae</name>
    <dbReference type="NCBI Taxonomy" id="2747967"/>
    <lineage>
        <taxon>Eukaryota</taxon>
        <taxon>Fungi</taxon>
        <taxon>Dikarya</taxon>
        <taxon>Ascomycota</taxon>
        <taxon>Pezizomycotina</taxon>
        <taxon>Sordariomycetes</taxon>
        <taxon>Hypocreomycetidae</taxon>
        <taxon>Hypocreales</taxon>
        <taxon>Nectriaceae</taxon>
        <taxon>Fusarium</taxon>
        <taxon>Fusarium solani species complex</taxon>
    </lineage>
</organism>
<name>A0ACD3Z4J9_FUSSC</name>
<sequence>MYEYSGSWAACSKGTRPRHFEDLQVYFKAHALERLLDLIMPLPSIQSLGLALWFGTAASTQVLSGFESPSKDFRPKFRYWLPDASVDVEQVTGDIHALKSIGAGGLEFVPFYNYGFGDPKSPPTNEWDVYGFGTPAFKNVFRSALKAARDDHLRFDFALGASQGQGVPVEPLTPGLAMELAYGETTVNGGATFKGAIPELNANFNFVSGYMQEHERFGPNRLVAVVAGGIESTTNITDSSSKVVLDESSLIDLSSYTKEGYLTWRAPRKHGKYVIFALYERYTNQRSCSGAADAQNAIANGSWITDHFSAKGVALVTNFWEKHLLDKDIRGMLKATGEHSWEDSMEMQASLWWTPDFIERFQANRGYSPIKYLPLMFHQSNSYNNHTAPYNTTYVLHPTDSSQEKHLQDYRLTLNEGYVEYLEAYNTWAESLSLSHSCQIAYNLPLDMSGDVPVVGGPELESLGFPEIDHSRQFVGAAHLSGRNIISTEVGAVPTGGYSLSVPSLINLFRDAFAGGVNAMVIHGMQYGGEYMNATWPGYTPFQYVYSELWSPRQPAWEFMNDTMAYTARNQLALQAGKPRMDIAFYLYKQPWSATVFYEGDDLRTQGFTHEYLGPENLASDEVTVTNGLLAMQGPAYRALVIYHQEYITPEAALKLVKFAQQHLPIVVYGKLPTKTIGSSGQSVVSKAMKSLKSFRNVKLVGDDKPLPEVLKSVGVHPRMSVQSKGKTSDLYSVWRATDTVDMVYLYNRGPKETFHLSFEVSKDKLPYRLNAWTGEQEPMFVYQRTKGDNAIRLSVSLSESQTTILAFHPAQAKPRLHVVSHSDNIVAVRQQDRGDIAVLISDEKASSLTLSNEKEIKILALQGNLKVPTVKIQDWNLTIESWVPSSSSSTSRSSIEILPLGLQKELVPWSKMDVARNASGVGIYTSSFTIPKTNFETAAMIHFGPILGTLRAWVNGQLLPSADISDAGLDISQYVRSGKNSIEVRTSGTLFNAVKARVDWVKNGGQGPVAPALYTEQDWQHYGLVGPVTVNVLRRVMV</sequence>
<evidence type="ECO:0000313" key="1">
    <source>
        <dbReference type="EMBL" id="UPK96040.1"/>
    </source>
</evidence>
<dbReference type="Proteomes" id="UP000830768">
    <property type="component" value="Chromosome 6"/>
</dbReference>
<keyword evidence="2" id="KW-1185">Reference proteome</keyword>
<dbReference type="EMBL" id="CP090035">
    <property type="protein sequence ID" value="UPK96040.1"/>
    <property type="molecule type" value="Genomic_DNA"/>
</dbReference>
<proteinExistence type="predicted"/>
<protein>
    <submittedName>
        <fullName evidence="1">Uncharacterized protein</fullName>
    </submittedName>
</protein>
<reference evidence="1" key="1">
    <citation type="submission" date="2021-11" db="EMBL/GenBank/DDBJ databases">
        <title>Fusarium solani-melongenae Genome sequencing and assembly.</title>
        <authorList>
            <person name="Xie S."/>
            <person name="Huang L."/>
            <person name="Zhang X."/>
        </authorList>
    </citation>
    <scope>NUCLEOTIDE SEQUENCE</scope>
    <source>
        <strain evidence="1">CRI 24-3</strain>
    </source>
</reference>
<evidence type="ECO:0000313" key="2">
    <source>
        <dbReference type="Proteomes" id="UP000830768"/>
    </source>
</evidence>
<accession>A0ACD3Z4J9</accession>